<dbReference type="AlphaFoldDB" id="A0A0V8HPR5"/>
<evidence type="ECO:0000259" key="1">
    <source>
        <dbReference type="PROSITE" id="PS51462"/>
    </source>
</evidence>
<dbReference type="RefSeq" id="WP_058297182.1">
    <property type="nucleotide sequence ID" value="NZ_FMAU01000001.1"/>
</dbReference>
<dbReference type="OrthoDB" id="2676840at2"/>
<dbReference type="PROSITE" id="PS51462">
    <property type="entry name" value="NUDIX"/>
    <property type="match status" value="1"/>
</dbReference>
<proteinExistence type="predicted"/>
<dbReference type="InterPro" id="IPR000086">
    <property type="entry name" value="NUDIX_hydrolase_dom"/>
</dbReference>
<keyword evidence="3" id="KW-1185">Reference proteome</keyword>
<dbReference type="Proteomes" id="UP000181997">
    <property type="component" value="Unassembled WGS sequence"/>
</dbReference>
<accession>A0A0V8HPR5</accession>
<dbReference type="InterPro" id="IPR015797">
    <property type="entry name" value="NUDIX_hydrolase-like_dom_sf"/>
</dbReference>
<dbReference type="EMBL" id="FMAU01000001">
    <property type="protein sequence ID" value="SCB75113.1"/>
    <property type="molecule type" value="Genomic_DNA"/>
</dbReference>
<evidence type="ECO:0000313" key="3">
    <source>
        <dbReference type="Proteomes" id="UP000181997"/>
    </source>
</evidence>
<evidence type="ECO:0000313" key="2">
    <source>
        <dbReference type="EMBL" id="SCB75113.1"/>
    </source>
</evidence>
<dbReference type="CDD" id="cd02883">
    <property type="entry name" value="NUDIX_Hydrolase"/>
    <property type="match status" value="1"/>
</dbReference>
<sequence length="253" mass="29152">MNKVTLNKIPADVAITVSEDGMILPDSLKESINTYWNSLLEKCRPFQRGDVFSIKEMTETEKELRVTLQRTDFAHFIYGKHFDLPDEFKCRVIVANALILTRDNHFVLGQMNSRTANPGRVQFIAGGIDGSDVKENTVDIMGCLFRETSEEVGLDLNDQNLVLNIEPRYVVHWGNIALIYLIKMNIDSAEFLAHYEQFETSLRDRKETPEFSSIQLLPAEPESISRFFEQDERPRVDFLGDVLKWEMKSRSLL</sequence>
<dbReference type="SUPFAM" id="SSF55811">
    <property type="entry name" value="Nudix"/>
    <property type="match status" value="1"/>
</dbReference>
<reference evidence="3" key="1">
    <citation type="submission" date="2016-08" db="EMBL/GenBank/DDBJ databases">
        <authorList>
            <person name="Varghese N."/>
            <person name="Submissions Spin"/>
        </authorList>
    </citation>
    <scope>NUCLEOTIDE SEQUENCE [LARGE SCALE GENOMIC DNA]</scope>
    <source>
        <strain evidence="3">SGD-1123</strain>
    </source>
</reference>
<feature type="domain" description="Nudix hydrolase" evidence="1">
    <location>
        <begin position="90"/>
        <end position="230"/>
    </location>
</feature>
<name>A0A0V8HPR5_9BACI</name>
<protein>
    <submittedName>
        <fullName evidence="2">8-oxo-dGTP pyrophosphatase MutT, NUDIX family</fullName>
    </submittedName>
</protein>
<organism evidence="2 3">
    <name type="scientific">[Bacillus] enclensis</name>
    <dbReference type="NCBI Taxonomy" id="1402860"/>
    <lineage>
        <taxon>Bacteria</taxon>
        <taxon>Bacillati</taxon>
        <taxon>Bacillota</taxon>
        <taxon>Bacilli</taxon>
        <taxon>Bacillales</taxon>
        <taxon>Bacillaceae</taxon>
        <taxon>Rossellomorea</taxon>
    </lineage>
</organism>
<gene>
    <name evidence="2" type="ORF">GA0061094_0263</name>
</gene>
<dbReference type="Gene3D" id="3.90.79.10">
    <property type="entry name" value="Nucleoside Triphosphate Pyrophosphohydrolase"/>
    <property type="match status" value="1"/>
</dbReference>